<feature type="region of interest" description="Disordered" evidence="1">
    <location>
        <begin position="364"/>
        <end position="397"/>
    </location>
</feature>
<organism evidence="5 6">
    <name type="scientific">Streptomyces leeuwenhoekii</name>
    <dbReference type="NCBI Taxonomy" id="1437453"/>
    <lineage>
        <taxon>Bacteria</taxon>
        <taxon>Bacillati</taxon>
        <taxon>Actinomycetota</taxon>
        <taxon>Actinomycetes</taxon>
        <taxon>Kitasatosporales</taxon>
        <taxon>Streptomycetaceae</taxon>
        <taxon>Streptomyces</taxon>
    </lineage>
</organism>
<feature type="transmembrane region" description="Helical" evidence="2">
    <location>
        <begin position="48"/>
        <end position="73"/>
    </location>
</feature>
<evidence type="ECO:0000256" key="2">
    <source>
        <dbReference type="SAM" id="Phobius"/>
    </source>
</evidence>
<gene>
    <name evidence="5" type="primary">sle_26390</name>
</gene>
<dbReference type="KEGG" id="sle:sle_26390"/>
<dbReference type="InterPro" id="IPR025241">
    <property type="entry name" value="DUF4190"/>
</dbReference>
<dbReference type="AlphaFoldDB" id="A0A0F7VQI0"/>
<keyword evidence="2" id="KW-0812">Transmembrane</keyword>
<name>A0A0F7VQI0_STRLW</name>
<feature type="domain" description="DUF4190" evidence="3">
    <location>
        <begin position="49"/>
        <end position="103"/>
    </location>
</feature>
<evidence type="ECO:0000259" key="3">
    <source>
        <dbReference type="Pfam" id="PF13828"/>
    </source>
</evidence>
<dbReference type="Pfam" id="PF13845">
    <property type="entry name" value="Septum_form"/>
    <property type="match status" value="1"/>
</dbReference>
<feature type="region of interest" description="Disordered" evidence="1">
    <location>
        <begin position="1"/>
        <end position="32"/>
    </location>
</feature>
<proteinExistence type="predicted"/>
<evidence type="ECO:0000259" key="4">
    <source>
        <dbReference type="Pfam" id="PF13845"/>
    </source>
</evidence>
<accession>A0A0F7VQI0</accession>
<evidence type="ECO:0000313" key="6">
    <source>
        <dbReference type="Proteomes" id="UP000035016"/>
    </source>
</evidence>
<dbReference type="EMBL" id="LN831790">
    <property type="protein sequence ID" value="CQR62100.1"/>
    <property type="molecule type" value="Genomic_DNA"/>
</dbReference>
<dbReference type="Proteomes" id="UP000035016">
    <property type="component" value="Chromosome Chromosome"/>
</dbReference>
<feature type="compositionally biased region" description="Gly residues" evidence="1">
    <location>
        <begin position="378"/>
        <end position="388"/>
    </location>
</feature>
<keyword evidence="2" id="KW-0472">Membrane</keyword>
<keyword evidence="2" id="KW-1133">Transmembrane helix</keyword>
<evidence type="ECO:0008006" key="7">
    <source>
        <dbReference type="Google" id="ProtNLM"/>
    </source>
</evidence>
<evidence type="ECO:0000313" key="5">
    <source>
        <dbReference type="EMBL" id="CQR62100.1"/>
    </source>
</evidence>
<reference evidence="5 6" key="1">
    <citation type="submission" date="2015-02" db="EMBL/GenBank/DDBJ databases">
        <authorList>
            <person name="Gomez-Escribano P.J."/>
        </authorList>
    </citation>
    <scope>NUCLEOTIDE SEQUENCE [LARGE SCALE GENOMIC DNA]</scope>
    <source>
        <strain evidence="6">C34 (DSM 42122 / NRRL B-24963)</strain>
    </source>
</reference>
<evidence type="ECO:0000256" key="1">
    <source>
        <dbReference type="SAM" id="MobiDB-lite"/>
    </source>
</evidence>
<feature type="transmembrane region" description="Helical" evidence="2">
    <location>
        <begin position="85"/>
        <end position="113"/>
    </location>
</feature>
<dbReference type="InterPro" id="IPR026004">
    <property type="entry name" value="Septum_form"/>
</dbReference>
<feature type="domain" description="Septum formation-related" evidence="4">
    <location>
        <begin position="129"/>
        <end position="227"/>
    </location>
</feature>
<dbReference type="Pfam" id="PF13828">
    <property type="entry name" value="DUF4190"/>
    <property type="match status" value="1"/>
</dbReference>
<sequence length="397" mass="41434">MSIPPPPGPPQPPGPYGPYSQGPYPAQPQPAWGPGPGPYGAAATVNGVAIAAFVLGLLCFLPAVGLVLGLVALRQIKRRGQRGKGFAVAGAVLSAVGLALWTVSLATGAVAAFRDGVRDAARGEGTAYSLAEGECFDAPGGSLEGFAYDVDEVPCAGPHHGEVFAAFDLPAGSYPGEDTVARAAEDRCYTLRDGYAMDAWAVPGDVDVYYFAPTRQSWRTGDREVACLFGSTRTGGVLTGSLRADETTLDGHQLAYLQAEQVLDRALDLEPDTEYVEDDLPGHREWAGRMAEALAERAERLRGHAWPAGARQPVAGLAGELETAREEWERAAGAPDADTFYEHYEKGYDLIGPERAVGAREALGLATTPPSYEEDGGSEGGGSEGGGAAEEVGGMQV</sequence>
<protein>
    <recommendedName>
        <fullName evidence="7">DUF4190 domain-containing protein</fullName>
    </recommendedName>
</protein>
<feature type="compositionally biased region" description="Pro residues" evidence="1">
    <location>
        <begin position="1"/>
        <end position="16"/>
    </location>
</feature>
<dbReference type="RefSeq" id="WP_047121782.1">
    <property type="nucleotide sequence ID" value="NZ_AZSD01000365.1"/>
</dbReference>